<evidence type="ECO:0000313" key="6">
    <source>
        <dbReference type="EMBL" id="MDQ2095488.1"/>
    </source>
</evidence>
<dbReference type="Gene3D" id="3.40.190.10">
    <property type="entry name" value="Periplasmic binding protein-like II"/>
    <property type="match status" value="2"/>
</dbReference>
<dbReference type="FunFam" id="1.10.10.10:FF:000001">
    <property type="entry name" value="LysR family transcriptional regulator"/>
    <property type="match status" value="1"/>
</dbReference>
<comment type="caution">
    <text evidence="6">The sequence shown here is derived from an EMBL/GenBank/DDBJ whole genome shotgun (WGS) entry which is preliminary data.</text>
</comment>
<dbReference type="PANTHER" id="PTHR30419">
    <property type="entry name" value="HTH-TYPE TRANSCRIPTIONAL REGULATOR YBHD"/>
    <property type="match status" value="1"/>
</dbReference>
<dbReference type="RefSeq" id="WP_317627103.1">
    <property type="nucleotide sequence ID" value="NZ_JANFFA010000004.1"/>
</dbReference>
<dbReference type="Pfam" id="PF00126">
    <property type="entry name" value="HTH_1"/>
    <property type="match status" value="1"/>
</dbReference>
<dbReference type="Proteomes" id="UP001227162">
    <property type="component" value="Unassembled WGS sequence"/>
</dbReference>
<sequence>MVTSTGKITLWGIEVFVATAEERSISAAARRLGASPSAVSQQLTNLEAALGASLLVRNERPVRLTPAGEILRRRASIILDEAAQAQAELAMRDMSALTRFRLGVIEDFEADVTPRLLTRMAEELDRCQFLLETGASHTLYGQLDARALDMIIAAEVGLAEPWMEVHPLLEDGFAAVVPRGAVEPSGDVAAQLMALPLVQYSTRHWMGRLIAGHLAQHGMRPGHQFEIDSYHAILAMVAQGTGWTVLSPLALMRAHRFAEQIDVVTLPVPPLKRRIALIARAGMLQDLPAQVVETLKPILRDTVINPAIEEWPELGDALRLL</sequence>
<keyword evidence="3" id="KW-0238">DNA-binding</keyword>
<feature type="domain" description="HTH lysR-type" evidence="5">
    <location>
        <begin position="8"/>
        <end position="65"/>
    </location>
</feature>
<evidence type="ECO:0000256" key="3">
    <source>
        <dbReference type="ARBA" id="ARBA00023125"/>
    </source>
</evidence>
<keyword evidence="4" id="KW-0804">Transcription</keyword>
<protein>
    <submittedName>
        <fullName evidence="6">LysR family transcriptional regulator</fullName>
    </submittedName>
</protein>
<dbReference type="GO" id="GO:0003677">
    <property type="term" value="F:DNA binding"/>
    <property type="evidence" value="ECO:0007669"/>
    <property type="project" value="UniProtKB-KW"/>
</dbReference>
<dbReference type="Gene3D" id="1.10.10.10">
    <property type="entry name" value="Winged helix-like DNA-binding domain superfamily/Winged helix DNA-binding domain"/>
    <property type="match status" value="1"/>
</dbReference>
<dbReference type="InterPro" id="IPR036388">
    <property type="entry name" value="WH-like_DNA-bd_sf"/>
</dbReference>
<name>A0AAJ1UCM3_9RHOB</name>
<evidence type="ECO:0000256" key="2">
    <source>
        <dbReference type="ARBA" id="ARBA00023015"/>
    </source>
</evidence>
<evidence type="ECO:0000256" key="4">
    <source>
        <dbReference type="ARBA" id="ARBA00023163"/>
    </source>
</evidence>
<dbReference type="GO" id="GO:0005829">
    <property type="term" value="C:cytosol"/>
    <property type="evidence" value="ECO:0007669"/>
    <property type="project" value="TreeGrafter"/>
</dbReference>
<evidence type="ECO:0000313" key="7">
    <source>
        <dbReference type="Proteomes" id="UP001227162"/>
    </source>
</evidence>
<reference evidence="6" key="1">
    <citation type="submission" date="2022-07" db="EMBL/GenBank/DDBJ databases">
        <authorList>
            <person name="Otstavnykh N."/>
            <person name="Isaeva M."/>
            <person name="Bystritskaya E."/>
        </authorList>
    </citation>
    <scope>NUCLEOTIDE SEQUENCE</scope>
    <source>
        <strain evidence="6">10Alg 79</strain>
    </source>
</reference>
<reference evidence="6" key="2">
    <citation type="submission" date="2023-04" db="EMBL/GenBank/DDBJ databases">
        <title>'Rhodoalgimonas zhirmunskyi' gen. nov., isolated from a red alga.</title>
        <authorList>
            <person name="Nedashkovskaya O.I."/>
            <person name="Otstavnykh N.Y."/>
            <person name="Bystritskaya E.P."/>
            <person name="Balabanova L.A."/>
            <person name="Isaeva M.P."/>
        </authorList>
    </citation>
    <scope>NUCLEOTIDE SEQUENCE</scope>
    <source>
        <strain evidence="6">10Alg 79</strain>
    </source>
</reference>
<proteinExistence type="inferred from homology"/>
<evidence type="ECO:0000259" key="5">
    <source>
        <dbReference type="PROSITE" id="PS50931"/>
    </source>
</evidence>
<keyword evidence="7" id="KW-1185">Reference proteome</keyword>
<dbReference type="EMBL" id="JANFFA010000004">
    <property type="protein sequence ID" value="MDQ2095488.1"/>
    <property type="molecule type" value="Genomic_DNA"/>
</dbReference>
<dbReference type="SUPFAM" id="SSF46785">
    <property type="entry name" value="Winged helix' DNA-binding domain"/>
    <property type="match status" value="1"/>
</dbReference>
<dbReference type="Pfam" id="PF03466">
    <property type="entry name" value="LysR_substrate"/>
    <property type="match status" value="1"/>
</dbReference>
<dbReference type="InterPro" id="IPR036390">
    <property type="entry name" value="WH_DNA-bd_sf"/>
</dbReference>
<dbReference type="GO" id="GO:0003700">
    <property type="term" value="F:DNA-binding transcription factor activity"/>
    <property type="evidence" value="ECO:0007669"/>
    <property type="project" value="InterPro"/>
</dbReference>
<dbReference type="AlphaFoldDB" id="A0AAJ1UCM3"/>
<dbReference type="PROSITE" id="PS50931">
    <property type="entry name" value="HTH_LYSR"/>
    <property type="match status" value="1"/>
</dbReference>
<comment type="similarity">
    <text evidence="1">Belongs to the LysR transcriptional regulatory family.</text>
</comment>
<dbReference type="InterPro" id="IPR050950">
    <property type="entry name" value="HTH-type_LysR_regulators"/>
</dbReference>
<evidence type="ECO:0000256" key="1">
    <source>
        <dbReference type="ARBA" id="ARBA00009437"/>
    </source>
</evidence>
<dbReference type="InterPro" id="IPR005119">
    <property type="entry name" value="LysR_subst-bd"/>
</dbReference>
<gene>
    <name evidence="6" type="ORF">NOI20_15315</name>
</gene>
<organism evidence="6 7">
    <name type="scientific">Rhodalgimonas zhirmunskyi</name>
    <dbReference type="NCBI Taxonomy" id="2964767"/>
    <lineage>
        <taxon>Bacteria</taxon>
        <taxon>Pseudomonadati</taxon>
        <taxon>Pseudomonadota</taxon>
        <taxon>Alphaproteobacteria</taxon>
        <taxon>Rhodobacterales</taxon>
        <taxon>Roseobacteraceae</taxon>
        <taxon>Rhodalgimonas</taxon>
    </lineage>
</organism>
<dbReference type="InterPro" id="IPR000847">
    <property type="entry name" value="LysR_HTH_N"/>
</dbReference>
<keyword evidence="2" id="KW-0805">Transcription regulation</keyword>
<accession>A0AAJ1UCM3</accession>
<dbReference type="SUPFAM" id="SSF53850">
    <property type="entry name" value="Periplasmic binding protein-like II"/>
    <property type="match status" value="1"/>
</dbReference>